<comment type="caution">
    <text evidence="3">The sequence shown here is derived from an EMBL/GenBank/DDBJ whole genome shotgun (WGS) entry which is preliminary data.</text>
</comment>
<dbReference type="RefSeq" id="WP_191193178.1">
    <property type="nucleotide sequence ID" value="NZ_JACXYZ010000001.1"/>
</dbReference>
<gene>
    <name evidence="3" type="ORF">IEZ26_01550</name>
</gene>
<organism evidence="3 4">
    <name type="scientific">Nocardioides cavernae</name>
    <dbReference type="NCBI Taxonomy" id="1921566"/>
    <lineage>
        <taxon>Bacteria</taxon>
        <taxon>Bacillati</taxon>
        <taxon>Actinomycetota</taxon>
        <taxon>Actinomycetes</taxon>
        <taxon>Propionibacteriales</taxon>
        <taxon>Nocardioidaceae</taxon>
        <taxon>Nocardioides</taxon>
    </lineage>
</organism>
<protein>
    <submittedName>
        <fullName evidence="3">Uncharacterized protein</fullName>
    </submittedName>
</protein>
<dbReference type="Pfam" id="PF26345">
    <property type="entry name" value="ScoMcrA_N"/>
    <property type="match status" value="1"/>
</dbReference>
<evidence type="ECO:0000313" key="3">
    <source>
        <dbReference type="EMBL" id="MBD3923291.1"/>
    </source>
</evidence>
<dbReference type="Pfam" id="PF26348">
    <property type="entry name" value="SRA_ScoMcrA"/>
    <property type="match status" value="1"/>
</dbReference>
<feature type="domain" description="ScoMcrA-like N-terminal head" evidence="1">
    <location>
        <begin position="7"/>
        <end position="90"/>
    </location>
</feature>
<name>A0ABR8N541_9ACTN</name>
<evidence type="ECO:0000259" key="1">
    <source>
        <dbReference type="Pfam" id="PF26345"/>
    </source>
</evidence>
<proteinExistence type="predicted"/>
<accession>A0ABR8N541</accession>
<keyword evidence="4" id="KW-1185">Reference proteome</keyword>
<feature type="domain" description="ScoMcrA-like SRA" evidence="2">
    <location>
        <begin position="105"/>
        <end position="238"/>
    </location>
</feature>
<evidence type="ECO:0000313" key="4">
    <source>
        <dbReference type="Proteomes" id="UP000618818"/>
    </source>
</evidence>
<dbReference type="InterPro" id="IPR058712">
    <property type="entry name" value="SRA_ScoMcrA"/>
</dbReference>
<dbReference type="InterPro" id="IPR058807">
    <property type="entry name" value="ScoMcrA_N"/>
</dbReference>
<dbReference type="Proteomes" id="UP000618818">
    <property type="component" value="Unassembled WGS sequence"/>
</dbReference>
<dbReference type="EMBL" id="JACXYZ010000001">
    <property type="protein sequence ID" value="MBD3923291.1"/>
    <property type="molecule type" value="Genomic_DNA"/>
</dbReference>
<sequence length="288" mass="31567">MSLQDLTSTEAVLAAIEECDKLGRDAFLDRYGFGEARTYFLEYGGRRYDSKAIAGVAYGKQHARPLRSEEFSGGHDTVARKLTGLGFYVTQPDRRWTTPIGAVMTKAEITSLYGGSIYGGIEPSNTSPNVMLYTDPSEGVSHGYKFDEWAVGEPGVFYYTGEGRFGDQELTHGNRAILEHDDSGRVLRLWAAVDGKQQPGGKLHRYVGAFAVDPEAPYVREDAPDTAGDLRKVLVFRLLAAEVLGYPQRPVAQPSLVRASASSTKPIELCDVHFLQKSVTGVCPMCDE</sequence>
<reference evidence="3 4" key="1">
    <citation type="submission" date="2020-09" db="EMBL/GenBank/DDBJ databases">
        <title>novel species in genus Nocardioides.</title>
        <authorList>
            <person name="Zhang G."/>
        </authorList>
    </citation>
    <scope>NUCLEOTIDE SEQUENCE [LARGE SCALE GENOMIC DNA]</scope>
    <source>
        <strain evidence="3 4">KCTC 39551</strain>
    </source>
</reference>
<evidence type="ECO:0000259" key="2">
    <source>
        <dbReference type="Pfam" id="PF26348"/>
    </source>
</evidence>